<dbReference type="SMART" id="SM01040">
    <property type="entry name" value="Bro-N"/>
    <property type="match status" value="1"/>
</dbReference>
<proteinExistence type="predicted"/>
<evidence type="ECO:0000313" key="2">
    <source>
        <dbReference type="EMBL" id="KHS56201.1"/>
    </source>
</evidence>
<dbReference type="PANTHER" id="PTHR36180">
    <property type="entry name" value="DNA-BINDING PROTEIN-RELATED-RELATED"/>
    <property type="match status" value="1"/>
</dbReference>
<feature type="domain" description="Bro-N" evidence="1">
    <location>
        <begin position="1"/>
        <end position="110"/>
    </location>
</feature>
<protein>
    <submittedName>
        <fullName evidence="2">Antirepressor</fullName>
    </submittedName>
</protein>
<name>A0A0B3VHA8_9FIRM</name>
<organism evidence="2 3">
    <name type="scientific">Terrisporobacter othiniensis</name>
    <dbReference type="NCBI Taxonomy" id="1577792"/>
    <lineage>
        <taxon>Bacteria</taxon>
        <taxon>Bacillati</taxon>
        <taxon>Bacillota</taxon>
        <taxon>Clostridia</taxon>
        <taxon>Peptostreptococcales</taxon>
        <taxon>Peptostreptococcaceae</taxon>
        <taxon>Terrisporobacter</taxon>
    </lineage>
</organism>
<dbReference type="AlphaFoldDB" id="A0A0B3VHA8"/>
<evidence type="ECO:0000313" key="3">
    <source>
        <dbReference type="Proteomes" id="UP000031189"/>
    </source>
</evidence>
<dbReference type="PROSITE" id="PS51750">
    <property type="entry name" value="BRO_N"/>
    <property type="match status" value="1"/>
</dbReference>
<comment type="caution">
    <text evidence="2">The sequence shown here is derived from an EMBL/GenBank/DDBJ whole genome shotgun (WGS) entry which is preliminary data.</text>
</comment>
<gene>
    <name evidence="2" type="ORF">QX51_15370</name>
</gene>
<dbReference type="STRING" id="1577792.QX51_15370"/>
<dbReference type="Pfam" id="PF02498">
    <property type="entry name" value="Bro-N"/>
    <property type="match status" value="1"/>
</dbReference>
<accession>A0A0B3VHA8</accession>
<reference evidence="2 3" key="1">
    <citation type="submission" date="2014-12" db="EMBL/GenBank/DDBJ databases">
        <title>Draft genome sequence of Terrisporobacter sp. 08-306576, isolated from the blood culture of a bacteremia patient.</title>
        <authorList>
            <person name="Lund L.C."/>
            <person name="Sydenham T.V."/>
            <person name="Hogh S.V."/>
            <person name="Skov M.N."/>
            <person name="Kemp M."/>
            <person name="Justesen U.S."/>
        </authorList>
    </citation>
    <scope>NUCLEOTIDE SEQUENCE [LARGE SCALE GENOMIC DNA]</scope>
    <source>
        <strain evidence="2 3">08-306576</strain>
    </source>
</reference>
<dbReference type="InterPro" id="IPR005039">
    <property type="entry name" value="Ant_C"/>
</dbReference>
<dbReference type="InterPro" id="IPR003497">
    <property type="entry name" value="BRO_N_domain"/>
</dbReference>
<evidence type="ECO:0000259" key="1">
    <source>
        <dbReference type="PROSITE" id="PS51750"/>
    </source>
</evidence>
<dbReference type="PANTHER" id="PTHR36180:SF2">
    <property type="entry name" value="BRO FAMILY PROTEIN"/>
    <property type="match status" value="1"/>
</dbReference>
<dbReference type="EMBL" id="JWHR01000121">
    <property type="protein sequence ID" value="KHS56201.1"/>
    <property type="molecule type" value="Genomic_DNA"/>
</dbReference>
<dbReference type="Proteomes" id="UP000031189">
    <property type="component" value="Unassembled WGS sequence"/>
</dbReference>
<sequence length="265" mass="30421">MENNQNTLSVFNNQEFGEIRTLNIDNEPWFVGKDVATVLGYSNTRKALIDHIDSEDKGVTKCDTLKGKQDMTVINESGLYSLILSSKLPNAKKFKRWVTSEVLPQIRRTGGYIPISQEDDEKTIMAKALMISQRTIEEKDALLAQKEKQVQYLSYEVESKDRYLNQIAQSKNTILVRELAKVISKENFIIGERRLWDKLRAWGLILKGKTEPSQRAVERGLFEVSESISRGSRGTFTHRTTRVTGKGQDYIIKRLLEEMEEQICI</sequence>
<keyword evidence="3" id="KW-1185">Reference proteome</keyword>
<dbReference type="GO" id="GO:0003677">
    <property type="term" value="F:DNA binding"/>
    <property type="evidence" value="ECO:0007669"/>
    <property type="project" value="InterPro"/>
</dbReference>
<dbReference type="Pfam" id="PF03374">
    <property type="entry name" value="ANT"/>
    <property type="match status" value="1"/>
</dbReference>